<feature type="non-terminal residue" evidence="8">
    <location>
        <position position="1"/>
    </location>
</feature>
<dbReference type="PANTHER" id="PTHR43811:SF19">
    <property type="entry name" value="39 KDA FK506-BINDING NUCLEAR PROTEIN"/>
    <property type="match status" value="1"/>
</dbReference>
<evidence type="ECO:0000256" key="4">
    <source>
        <dbReference type="ARBA" id="ARBA00023235"/>
    </source>
</evidence>
<dbReference type="GO" id="GO:0003755">
    <property type="term" value="F:peptidyl-prolyl cis-trans isomerase activity"/>
    <property type="evidence" value="ECO:0007669"/>
    <property type="project" value="UniProtKB-UniRule"/>
</dbReference>
<dbReference type="SUPFAM" id="SSF54534">
    <property type="entry name" value="FKBP-like"/>
    <property type="match status" value="1"/>
</dbReference>
<dbReference type="InterPro" id="IPR001179">
    <property type="entry name" value="PPIase_FKBP_dom"/>
</dbReference>
<protein>
    <recommendedName>
        <fullName evidence="6">Peptidyl-prolyl cis-trans isomerase</fullName>
        <ecNumber evidence="6">5.2.1.8</ecNumber>
    </recommendedName>
</protein>
<dbReference type="EMBL" id="WKLT01000210">
    <property type="protein sequence ID" value="MRY60862.1"/>
    <property type="molecule type" value="Genomic_DNA"/>
</dbReference>
<dbReference type="InterPro" id="IPR046357">
    <property type="entry name" value="PPIase_dom_sf"/>
</dbReference>
<dbReference type="PROSITE" id="PS50059">
    <property type="entry name" value="FKBP_PPIASE"/>
    <property type="match status" value="1"/>
</dbReference>
<dbReference type="AlphaFoldDB" id="A0A7K0GPA4"/>
<gene>
    <name evidence="8" type="ORF">GKD59_23930</name>
</gene>
<evidence type="ECO:0000256" key="5">
    <source>
        <dbReference type="PROSITE-ProRule" id="PRU00277"/>
    </source>
</evidence>
<accession>A0A7K0GPA4</accession>
<name>A0A7K0GPA4_PARDI</name>
<keyword evidence="3 5" id="KW-0697">Rotamase</keyword>
<evidence type="ECO:0000256" key="6">
    <source>
        <dbReference type="RuleBase" id="RU003915"/>
    </source>
</evidence>
<reference evidence="8 9" key="1">
    <citation type="journal article" date="2019" name="Nat. Med.">
        <title>A library of human gut bacterial isolates paired with longitudinal multiomics data enables mechanistic microbiome research.</title>
        <authorList>
            <person name="Poyet M."/>
            <person name="Groussin M."/>
            <person name="Gibbons S.M."/>
            <person name="Avila-Pacheco J."/>
            <person name="Jiang X."/>
            <person name="Kearney S.M."/>
            <person name="Perrotta A.R."/>
            <person name="Berdy B."/>
            <person name="Zhao S."/>
            <person name="Lieberman T.D."/>
            <person name="Swanson P.K."/>
            <person name="Smith M."/>
            <person name="Roesemann S."/>
            <person name="Alexander J.E."/>
            <person name="Rich S.A."/>
            <person name="Livny J."/>
            <person name="Vlamakis H."/>
            <person name="Clish C."/>
            <person name="Bullock K."/>
            <person name="Deik A."/>
            <person name="Scott J."/>
            <person name="Pierce K.A."/>
            <person name="Xavier R.J."/>
            <person name="Alm E.J."/>
        </authorList>
    </citation>
    <scope>NUCLEOTIDE SEQUENCE [LARGE SCALE GENOMIC DNA]</scope>
    <source>
        <strain evidence="8 9">BIOML-A41</strain>
    </source>
</reference>
<dbReference type="EC" id="5.2.1.8" evidence="6"/>
<sequence>MKVGSKYKFVIPPELAYGEQDTPTIPANSTLVFEVELLKIDDTEAAPAQ</sequence>
<comment type="caution">
    <text evidence="8">The sequence shown here is derived from an EMBL/GenBank/DDBJ whole genome shotgun (WGS) entry which is preliminary data.</text>
</comment>
<evidence type="ECO:0000313" key="9">
    <source>
        <dbReference type="Proteomes" id="UP000463337"/>
    </source>
</evidence>
<evidence type="ECO:0000256" key="2">
    <source>
        <dbReference type="ARBA" id="ARBA00006577"/>
    </source>
</evidence>
<comment type="catalytic activity">
    <reaction evidence="1 5 6">
        <text>[protein]-peptidylproline (omega=180) = [protein]-peptidylproline (omega=0)</text>
        <dbReference type="Rhea" id="RHEA:16237"/>
        <dbReference type="Rhea" id="RHEA-COMP:10747"/>
        <dbReference type="Rhea" id="RHEA-COMP:10748"/>
        <dbReference type="ChEBI" id="CHEBI:83833"/>
        <dbReference type="ChEBI" id="CHEBI:83834"/>
        <dbReference type="EC" id="5.2.1.8"/>
    </reaction>
</comment>
<evidence type="ECO:0000259" key="7">
    <source>
        <dbReference type="PROSITE" id="PS50059"/>
    </source>
</evidence>
<evidence type="ECO:0000256" key="3">
    <source>
        <dbReference type="ARBA" id="ARBA00023110"/>
    </source>
</evidence>
<organism evidence="8 9">
    <name type="scientific">Parabacteroides distasonis</name>
    <dbReference type="NCBI Taxonomy" id="823"/>
    <lineage>
        <taxon>Bacteria</taxon>
        <taxon>Pseudomonadati</taxon>
        <taxon>Bacteroidota</taxon>
        <taxon>Bacteroidia</taxon>
        <taxon>Bacteroidales</taxon>
        <taxon>Tannerellaceae</taxon>
        <taxon>Parabacteroides</taxon>
    </lineage>
</organism>
<dbReference type="Pfam" id="PF00254">
    <property type="entry name" value="FKBP_C"/>
    <property type="match status" value="1"/>
</dbReference>
<dbReference type="PANTHER" id="PTHR43811">
    <property type="entry name" value="FKBP-TYPE PEPTIDYL-PROLYL CIS-TRANS ISOMERASE FKPA"/>
    <property type="match status" value="1"/>
</dbReference>
<dbReference type="Proteomes" id="UP000463337">
    <property type="component" value="Unassembled WGS sequence"/>
</dbReference>
<comment type="similarity">
    <text evidence="2 6">Belongs to the FKBP-type PPIase family.</text>
</comment>
<dbReference type="Gene3D" id="3.10.50.40">
    <property type="match status" value="1"/>
</dbReference>
<evidence type="ECO:0000313" key="8">
    <source>
        <dbReference type="EMBL" id="MRY60862.1"/>
    </source>
</evidence>
<feature type="domain" description="PPIase FKBP-type" evidence="7">
    <location>
        <begin position="1"/>
        <end position="41"/>
    </location>
</feature>
<keyword evidence="4 5" id="KW-0413">Isomerase</keyword>
<evidence type="ECO:0000256" key="1">
    <source>
        <dbReference type="ARBA" id="ARBA00000971"/>
    </source>
</evidence>
<proteinExistence type="inferred from homology"/>